<evidence type="ECO:0000256" key="4">
    <source>
        <dbReference type="ARBA" id="ARBA00022643"/>
    </source>
</evidence>
<dbReference type="EMBL" id="SRYE01000001">
    <property type="protein sequence ID" value="TGY63290.1"/>
    <property type="molecule type" value="Genomic_DNA"/>
</dbReference>
<dbReference type="SUPFAM" id="SSF55469">
    <property type="entry name" value="FMN-dependent nitroreductase-like"/>
    <property type="match status" value="1"/>
</dbReference>
<comment type="cofactor">
    <cofactor evidence="1">
        <name>FMN</name>
        <dbReference type="ChEBI" id="CHEBI:58210"/>
    </cofactor>
</comment>
<dbReference type="InterPro" id="IPR029478">
    <property type="entry name" value="TM1586_NiRdase"/>
</dbReference>
<dbReference type="InterPro" id="IPR000415">
    <property type="entry name" value="Nitroreductase-like"/>
</dbReference>
<evidence type="ECO:0000256" key="2">
    <source>
        <dbReference type="ARBA" id="ARBA00007118"/>
    </source>
</evidence>
<dbReference type="OrthoDB" id="9814075at2"/>
<dbReference type="PANTHER" id="PTHR43673:SF2">
    <property type="entry name" value="NITROREDUCTASE"/>
    <property type="match status" value="1"/>
</dbReference>
<dbReference type="GO" id="GO:0016491">
    <property type="term" value="F:oxidoreductase activity"/>
    <property type="evidence" value="ECO:0007669"/>
    <property type="project" value="UniProtKB-KW"/>
</dbReference>
<feature type="domain" description="Putative nitroreductase TM1586" evidence="6">
    <location>
        <begin position="2"/>
        <end position="213"/>
    </location>
</feature>
<evidence type="ECO:0000256" key="1">
    <source>
        <dbReference type="ARBA" id="ARBA00001917"/>
    </source>
</evidence>
<proteinExistence type="inferred from homology"/>
<protein>
    <submittedName>
        <fullName evidence="7">Nitroreductase</fullName>
    </submittedName>
</protein>
<keyword evidence="4" id="KW-0288">FMN</keyword>
<accession>A0A4V3RRF9</accession>
<sequence length="221" mass="23749">MNIMDAIAQRHSVRSYESRPIEPATADLLRELIGTVNEESGLAFSLVVDDPSVFSNLLASYGKFSGVDNVIVCAGPKGAGLGEAVGYWGEQLVLEAQMQGLNTCWVGATFSHRAALRYVEPGQELVCVIAIGYGKGEGKTHPVKSVEQLSSVVGEAPSWFERGMWAAQLAPTALNRQGFRVEYRGGTVHLNVVPSPFSSVDAGIVKRHFELGAGRENVAWS</sequence>
<keyword evidence="3" id="KW-0285">Flavoprotein</keyword>
<dbReference type="AlphaFoldDB" id="A0A4V3RRF9"/>
<evidence type="ECO:0000313" key="8">
    <source>
        <dbReference type="Proteomes" id="UP000310263"/>
    </source>
</evidence>
<keyword evidence="8" id="KW-1185">Reference proteome</keyword>
<name>A0A4V3RRF9_9ACTN</name>
<evidence type="ECO:0000256" key="3">
    <source>
        <dbReference type="ARBA" id="ARBA00022630"/>
    </source>
</evidence>
<dbReference type="Pfam" id="PF14512">
    <property type="entry name" value="TM1586_NiRdase"/>
    <property type="match status" value="1"/>
</dbReference>
<organism evidence="7 8">
    <name type="scientific">Muricaecibacterium torontonense</name>
    <dbReference type="NCBI Taxonomy" id="3032871"/>
    <lineage>
        <taxon>Bacteria</taxon>
        <taxon>Bacillati</taxon>
        <taxon>Actinomycetota</taxon>
        <taxon>Coriobacteriia</taxon>
        <taxon>Coriobacteriales</taxon>
        <taxon>Atopobiaceae</taxon>
        <taxon>Muricaecibacterium</taxon>
    </lineage>
</organism>
<gene>
    <name evidence="7" type="ORF">E5334_01965</name>
</gene>
<comment type="similarity">
    <text evidence="2">Belongs to the nitroreductase family.</text>
</comment>
<keyword evidence="5" id="KW-0560">Oxidoreductase</keyword>
<evidence type="ECO:0000256" key="5">
    <source>
        <dbReference type="ARBA" id="ARBA00023002"/>
    </source>
</evidence>
<reference evidence="7 8" key="1">
    <citation type="submission" date="2019-04" db="EMBL/GenBank/DDBJ databases">
        <title>Microbes associate with the intestines of laboratory mice.</title>
        <authorList>
            <person name="Navarre W."/>
            <person name="Wong E."/>
            <person name="Huang K."/>
            <person name="Tropini C."/>
            <person name="Ng K."/>
            <person name="Yu B."/>
        </authorList>
    </citation>
    <scope>NUCLEOTIDE SEQUENCE [LARGE SCALE GENOMIC DNA]</scope>
    <source>
        <strain evidence="7 8">NM07_P-09</strain>
    </source>
</reference>
<evidence type="ECO:0000259" key="6">
    <source>
        <dbReference type="Pfam" id="PF14512"/>
    </source>
</evidence>
<dbReference type="Gene3D" id="3.40.109.10">
    <property type="entry name" value="NADH Oxidase"/>
    <property type="match status" value="1"/>
</dbReference>
<comment type="caution">
    <text evidence="7">The sequence shown here is derived from an EMBL/GenBank/DDBJ whole genome shotgun (WGS) entry which is preliminary data.</text>
</comment>
<dbReference type="PANTHER" id="PTHR43673">
    <property type="entry name" value="NAD(P)H NITROREDUCTASE YDGI-RELATED"/>
    <property type="match status" value="1"/>
</dbReference>
<dbReference type="Proteomes" id="UP000310263">
    <property type="component" value="Unassembled WGS sequence"/>
</dbReference>
<evidence type="ECO:0000313" key="7">
    <source>
        <dbReference type="EMBL" id="TGY63290.1"/>
    </source>
</evidence>
<dbReference type="RefSeq" id="WP_136011917.1">
    <property type="nucleotide sequence ID" value="NZ_SRYE01000001.1"/>
</dbReference>